<dbReference type="GO" id="GO:0006265">
    <property type="term" value="P:DNA topological change"/>
    <property type="evidence" value="ECO:0007669"/>
    <property type="project" value="UniProtKB-UniRule"/>
</dbReference>
<dbReference type="CDD" id="cd00659">
    <property type="entry name" value="Topo_IB_C"/>
    <property type="match status" value="1"/>
</dbReference>
<organism evidence="11 12">
    <name type="scientific">Microctonus hyperodae</name>
    <name type="common">Parasitoid wasp</name>
    <dbReference type="NCBI Taxonomy" id="165561"/>
    <lineage>
        <taxon>Eukaryota</taxon>
        <taxon>Metazoa</taxon>
        <taxon>Ecdysozoa</taxon>
        <taxon>Arthropoda</taxon>
        <taxon>Hexapoda</taxon>
        <taxon>Insecta</taxon>
        <taxon>Pterygota</taxon>
        <taxon>Neoptera</taxon>
        <taxon>Endopterygota</taxon>
        <taxon>Hymenoptera</taxon>
        <taxon>Apocrita</taxon>
        <taxon>Ichneumonoidea</taxon>
        <taxon>Braconidae</taxon>
        <taxon>Euphorinae</taxon>
        <taxon>Microctonus</taxon>
    </lineage>
</organism>
<comment type="function">
    <text evidence="7">Releases the supercoiling and torsional tension of DNA introduced during the DNA replication and transcription by transiently cleaving and rejoining one strand of the DNA duplex. Introduces a single-strand break via transesterification at the specific target site 5'-[CT]CCTTp site in duplex DNA. The scissile phosphodiester is attacked by the catalytic tyrosine of the enzyme, resulting in the formation of a DNA-(3'-phosphotyrosyl)-enzyme intermediate and the expulsion of a 5'-OH DNA strand. The free DNA strand then undergoes passage around the unbroken strand thus removing DNA supercoils. Finally, in the religation step, the DNA 5'-OH attacks the covalent intermediate to expel the active-site tyrosine and restore the DNA phosphodiester backbone.</text>
</comment>
<dbReference type="InterPro" id="IPR013499">
    <property type="entry name" value="TopoI_euk"/>
</dbReference>
<dbReference type="InterPro" id="IPR036202">
    <property type="entry name" value="TopoI_DNA-bd_euk_N_sf"/>
</dbReference>
<dbReference type="GO" id="GO:0005694">
    <property type="term" value="C:chromosome"/>
    <property type="evidence" value="ECO:0007669"/>
    <property type="project" value="InterPro"/>
</dbReference>
<proteinExistence type="inferred from homology"/>
<dbReference type="SUPFAM" id="SSF46596">
    <property type="entry name" value="Eukaryotic DNA topoisomerase I, dispensable insert domain"/>
    <property type="match status" value="1"/>
</dbReference>
<dbReference type="InterPro" id="IPR013500">
    <property type="entry name" value="TopoI_cat_euk"/>
</dbReference>
<evidence type="ECO:0000256" key="3">
    <source>
        <dbReference type="ARBA" id="ARBA00023029"/>
    </source>
</evidence>
<feature type="compositionally biased region" description="Basic and acidic residues" evidence="9">
    <location>
        <begin position="40"/>
        <end position="83"/>
    </location>
</feature>
<dbReference type="Pfam" id="PF14370">
    <property type="entry name" value="Topo_C_assoc"/>
    <property type="match status" value="1"/>
</dbReference>
<feature type="compositionally biased region" description="Polar residues" evidence="9">
    <location>
        <begin position="340"/>
        <end position="350"/>
    </location>
</feature>
<feature type="compositionally biased region" description="Basic and acidic residues" evidence="9">
    <location>
        <begin position="158"/>
        <end position="285"/>
    </location>
</feature>
<comment type="similarity">
    <text evidence="2 6 7">Belongs to the type IB topoisomerase family.</text>
</comment>
<sequence length="1021" mass="119855">MEVDQMTNRPHSESEKRAKENSSAAGNHGDAHMNGISNGLDRRKEHKSERKEKERSHKSEHRDKDRNRDKEKSHKSEHRDKDKDRHKHSVSNSVKDKDKYAGSSSSNSKDKEKEKKSSSSSSSKDKDREHKSASSVSAKDKEKDREKSRDHHKSSSSSKDKDKERHHSSSKDKDKESSRSKDKDKHRHESSSHDKDKSISKDRKHSSSKDKERHSTSHSSSDKDKNRSSDKDRHRHDKDKEKDKDRYRHDRDRDKNNKNRDDREKREIIKEEPKIKVENEIHDKINTYNDSQINYHNAEIKNEQYIKDEPVTQVEMEDDDDESRDGLCIKEEDDDEYCPQENNSMDSTDGNDTRLSDLHNTTLKTEDDSDDEDVPLSKRTSTTSPHVKRKNDSSDDEDIPLSNRKRSKNEVAKKKKKRKHSDDEEDDDVTEKKPKKKKAAKPTPTSSPRKKKKEEENAEVWKWWEEEKKSDGSKWHFLEHKGPVFAPEYEPLPSSVKFYYNGKEMKLSEPTEEVATFYARMLTHDYTTKKVFNDNFFKDWRDVMTEHERSKIMDLTKCNFREMSTYFEQKSEERKAMSKEEKKAIKEKNEEILKEYGFCTIDGHKEKIGNFKIEPPGLFRGRGEHPKMGKLKKRVLPEDVLINCSRDSVIPKPPAGHKWKEIRHDQNVTWLASWTENVQGQVKYVMLNPSSKLKGEKDWQKYETARKLAKSVEKIRAEYREDWKSKEMRIRQRAVALYFIDKLALRAGNEKDEDQADTVGCCSLRVEHITLYEHKDGKEYVVVFDFPGKDSIRYYNEVPVEKRVFKNLQLFKENKSDGDDLFDRLNTTVLNKHLNELMEGLTAKVFRTYNASWTLQQQLDISTNMNDTVPEKILSYNRANRAVAVLCNHQRSVPKTHAKSMEKMTEKIETKKAAIKEAEDQVKEAKRECKHGSMRAKDIYEKAKKKLEKLKEQLTKLEVQALDREENKTIALGTSKLNYLDPRITVAWCKKYDVPIEKIYNKTQRDKFRWAIDMAGPEFVF</sequence>
<dbReference type="InterPro" id="IPR001631">
    <property type="entry name" value="TopoI"/>
</dbReference>
<feature type="region of interest" description="Disordered" evidence="9">
    <location>
        <begin position="1"/>
        <end position="458"/>
    </location>
</feature>
<evidence type="ECO:0000256" key="1">
    <source>
        <dbReference type="ARBA" id="ARBA00000213"/>
    </source>
</evidence>
<dbReference type="EC" id="5.6.2.1" evidence="7"/>
<dbReference type="Gene3D" id="3.90.15.10">
    <property type="entry name" value="Topoisomerase I, Chain A, domain 3"/>
    <property type="match status" value="1"/>
</dbReference>
<evidence type="ECO:0000256" key="2">
    <source>
        <dbReference type="ARBA" id="ARBA00006645"/>
    </source>
</evidence>
<dbReference type="InterPro" id="IPR014727">
    <property type="entry name" value="TopoI_cat_a/b-sub_euk"/>
</dbReference>
<evidence type="ECO:0000259" key="10">
    <source>
        <dbReference type="SMART" id="SM00435"/>
    </source>
</evidence>
<dbReference type="InterPro" id="IPR008336">
    <property type="entry name" value="TopoI_DNA-bd_euk"/>
</dbReference>
<dbReference type="PROSITE" id="PS52038">
    <property type="entry name" value="TOPO_IB_2"/>
    <property type="match status" value="1"/>
</dbReference>
<dbReference type="FunFam" id="2.170.11.10:FF:000002">
    <property type="entry name" value="DNA topoisomerase I"/>
    <property type="match status" value="1"/>
</dbReference>
<evidence type="ECO:0000256" key="5">
    <source>
        <dbReference type="ARBA" id="ARBA00023235"/>
    </source>
</evidence>
<dbReference type="InterPro" id="IPR013030">
    <property type="entry name" value="DNA_topo_DNA_db_N_dom2"/>
</dbReference>
<evidence type="ECO:0000256" key="9">
    <source>
        <dbReference type="SAM" id="MobiDB-lite"/>
    </source>
</evidence>
<feature type="domain" description="DNA topoisomerase I eukaryotic-type" evidence="10">
    <location>
        <begin position="618"/>
        <end position="993"/>
    </location>
</feature>
<keyword evidence="4 6" id="KW-0238">DNA-binding</keyword>
<dbReference type="InterPro" id="IPR014711">
    <property type="entry name" value="TopoI_cat_a-hlx-sub_euk"/>
</dbReference>
<dbReference type="AlphaFoldDB" id="A0AA39G373"/>
<comment type="caution">
    <text evidence="11">The sequence shown here is derived from an EMBL/GenBank/DDBJ whole genome shotgun (WGS) entry which is preliminary data.</text>
</comment>
<dbReference type="FunFam" id="1.10.132.10:FF:000001">
    <property type="entry name" value="DNA topoisomerase I"/>
    <property type="match status" value="1"/>
</dbReference>
<evidence type="ECO:0000256" key="4">
    <source>
        <dbReference type="ARBA" id="ARBA00023125"/>
    </source>
</evidence>
<feature type="compositionally biased region" description="Polar residues" evidence="9">
    <location>
        <begin position="286"/>
        <end position="295"/>
    </location>
</feature>
<dbReference type="Pfam" id="PF01028">
    <property type="entry name" value="Topoisom_I"/>
    <property type="match status" value="1"/>
</dbReference>
<gene>
    <name evidence="11" type="ORF">PV327_006095</name>
</gene>
<dbReference type="InterPro" id="IPR048045">
    <property type="entry name" value="Topoisomer_I_DNA-bd"/>
</dbReference>
<dbReference type="GO" id="GO:0007059">
    <property type="term" value="P:chromosome segregation"/>
    <property type="evidence" value="ECO:0007669"/>
    <property type="project" value="TreeGrafter"/>
</dbReference>
<dbReference type="SUPFAM" id="SSF56741">
    <property type="entry name" value="Eukaryotic DNA topoisomerase I, N-terminal DNA-binding fragment"/>
    <property type="match status" value="1"/>
</dbReference>
<accession>A0AA39G373</accession>
<name>A0AA39G373_MICHY</name>
<dbReference type="PRINTS" id="PR00416">
    <property type="entry name" value="EUTPISMRASEI"/>
</dbReference>
<dbReference type="PANTHER" id="PTHR10290:SF3">
    <property type="entry name" value="DNA TOPOISOMERASE 1"/>
    <property type="match status" value="1"/>
</dbReference>
<dbReference type="InterPro" id="IPR013034">
    <property type="entry name" value="DNA_topo_DNA_db_N_dom1"/>
</dbReference>
<dbReference type="PANTHER" id="PTHR10290">
    <property type="entry name" value="DNA TOPOISOMERASE I"/>
    <property type="match status" value="1"/>
</dbReference>
<dbReference type="InterPro" id="IPR018521">
    <property type="entry name" value="TopoIB_AS"/>
</dbReference>
<reference evidence="11" key="1">
    <citation type="journal article" date="2023" name="bioRxiv">
        <title>Scaffold-level genome assemblies of two parasitoid biocontrol wasps reveal the parthenogenesis mechanism and an associated novel virus.</title>
        <authorList>
            <person name="Inwood S."/>
            <person name="Skelly J."/>
            <person name="Guhlin J."/>
            <person name="Harrop T."/>
            <person name="Goldson S."/>
            <person name="Dearden P."/>
        </authorList>
    </citation>
    <scope>NUCLEOTIDE SEQUENCE</scope>
    <source>
        <strain evidence="11">Lincoln</strain>
        <tissue evidence="11">Whole body</tissue>
    </source>
</reference>
<dbReference type="Gene3D" id="1.10.10.41">
    <property type="entry name" value="Yeast DNA topoisomerase - domain 1"/>
    <property type="match status" value="1"/>
</dbReference>
<feature type="compositionally biased region" description="Basic and acidic residues" evidence="9">
    <location>
        <begin position="298"/>
        <end position="310"/>
    </location>
</feature>
<keyword evidence="12" id="KW-1185">Reference proteome</keyword>
<feature type="compositionally biased region" description="Basic and acidic residues" evidence="9">
    <location>
        <begin position="10"/>
        <end position="20"/>
    </location>
</feature>
<dbReference type="GO" id="GO:0003677">
    <property type="term" value="F:DNA binding"/>
    <property type="evidence" value="ECO:0007669"/>
    <property type="project" value="UniProtKB-UniRule"/>
</dbReference>
<evidence type="ECO:0000313" key="12">
    <source>
        <dbReference type="Proteomes" id="UP001168972"/>
    </source>
</evidence>
<comment type="catalytic activity">
    <reaction evidence="1 6 7">
        <text>ATP-independent breakage of single-stranded DNA, followed by passage and rejoining.</text>
        <dbReference type="EC" id="5.6.2.1"/>
    </reaction>
</comment>
<dbReference type="EMBL" id="JAQQBR010000003">
    <property type="protein sequence ID" value="KAK0180456.1"/>
    <property type="molecule type" value="Genomic_DNA"/>
</dbReference>
<evidence type="ECO:0000256" key="7">
    <source>
        <dbReference type="RuleBase" id="RU365101"/>
    </source>
</evidence>
<feature type="compositionally biased region" description="Basic and acidic residues" evidence="9">
    <location>
        <begin position="108"/>
        <end position="149"/>
    </location>
</feature>
<feature type="active site" description="O-(3'-phospho-DNA)-tyrosine intermediate" evidence="6">
    <location>
        <position position="979"/>
    </location>
</feature>
<dbReference type="FunFam" id="1.10.10.41:FF:000001">
    <property type="entry name" value="DNA topoisomerase I"/>
    <property type="match status" value="1"/>
</dbReference>
<keyword evidence="3 6" id="KW-0799">Topoisomerase</keyword>
<dbReference type="CDD" id="cd03488">
    <property type="entry name" value="Topoisomer_IB_N_htopoI_like"/>
    <property type="match status" value="1"/>
</dbReference>
<feature type="compositionally biased region" description="Basic residues" evidence="9">
    <location>
        <begin position="403"/>
        <end position="419"/>
    </location>
</feature>
<evidence type="ECO:0000313" key="11">
    <source>
        <dbReference type="EMBL" id="KAK0180456.1"/>
    </source>
</evidence>
<dbReference type="Gene3D" id="1.10.132.10">
    <property type="match status" value="1"/>
</dbReference>
<dbReference type="GO" id="GO:0006260">
    <property type="term" value="P:DNA replication"/>
    <property type="evidence" value="ECO:0007669"/>
    <property type="project" value="TreeGrafter"/>
</dbReference>
<dbReference type="InterPro" id="IPR051062">
    <property type="entry name" value="Topoisomerase_IB"/>
</dbReference>
<dbReference type="SUPFAM" id="SSF56349">
    <property type="entry name" value="DNA breaking-rejoining enzymes"/>
    <property type="match status" value="1"/>
</dbReference>
<dbReference type="SMART" id="SM00435">
    <property type="entry name" value="TOPEUc"/>
    <property type="match status" value="1"/>
</dbReference>
<keyword evidence="8" id="KW-0175">Coiled coil</keyword>
<dbReference type="Proteomes" id="UP001168972">
    <property type="component" value="Unassembled WGS sequence"/>
</dbReference>
<keyword evidence="5 6" id="KW-0413">Isomerase</keyword>
<evidence type="ECO:0000256" key="6">
    <source>
        <dbReference type="PROSITE-ProRule" id="PRU01382"/>
    </source>
</evidence>
<dbReference type="PROSITE" id="PS00176">
    <property type="entry name" value="TOPO_IB_1"/>
    <property type="match status" value="1"/>
</dbReference>
<dbReference type="InterPro" id="IPR025834">
    <property type="entry name" value="TopoI_C_dom"/>
</dbReference>
<reference evidence="11" key="2">
    <citation type="submission" date="2023-03" db="EMBL/GenBank/DDBJ databases">
        <authorList>
            <person name="Inwood S.N."/>
            <person name="Skelly J.G."/>
            <person name="Guhlin J."/>
            <person name="Harrop T.W.R."/>
            <person name="Goldson S.G."/>
            <person name="Dearden P.K."/>
        </authorList>
    </citation>
    <scope>NUCLEOTIDE SEQUENCE</scope>
    <source>
        <strain evidence="11">Lincoln</strain>
        <tissue evidence="11">Whole body</tissue>
    </source>
</reference>
<dbReference type="GO" id="GO:0003917">
    <property type="term" value="F:DNA topoisomerase type I (single strand cut, ATP-independent) activity"/>
    <property type="evidence" value="ECO:0007669"/>
    <property type="project" value="UniProtKB-UniRule"/>
</dbReference>
<dbReference type="Pfam" id="PF02919">
    <property type="entry name" value="Topoisom_I_N"/>
    <property type="match status" value="1"/>
</dbReference>
<feature type="coiled-coil region" evidence="8">
    <location>
        <begin position="901"/>
        <end position="967"/>
    </location>
</feature>
<dbReference type="Gene3D" id="2.170.11.10">
    <property type="entry name" value="DNA Topoisomerase I, domain 2"/>
    <property type="match status" value="1"/>
</dbReference>
<dbReference type="GO" id="GO:0005730">
    <property type="term" value="C:nucleolus"/>
    <property type="evidence" value="ECO:0007669"/>
    <property type="project" value="TreeGrafter"/>
</dbReference>
<dbReference type="InterPro" id="IPR011010">
    <property type="entry name" value="DNA_brk_join_enz"/>
</dbReference>
<protein>
    <recommendedName>
        <fullName evidence="7">DNA topoisomerase I</fullName>
        <ecNumber evidence="7">5.6.2.1</ecNumber>
    </recommendedName>
    <alternativeName>
        <fullName evidence="7">DNA topoisomerase 1</fullName>
    </alternativeName>
</protein>
<evidence type="ECO:0000256" key="8">
    <source>
        <dbReference type="SAM" id="Coils"/>
    </source>
</evidence>
<dbReference type="FunFam" id="3.90.15.10:FF:000001">
    <property type="entry name" value="DNA topoisomerase I"/>
    <property type="match status" value="1"/>
</dbReference>